<dbReference type="PROSITE" id="PS00678">
    <property type="entry name" value="WD_REPEATS_1"/>
    <property type="match status" value="1"/>
</dbReference>
<dbReference type="EMBL" id="HBUF01355066">
    <property type="protein sequence ID" value="CAG6716794.1"/>
    <property type="molecule type" value="Transcribed_RNA"/>
</dbReference>
<evidence type="ECO:0000256" key="2">
    <source>
        <dbReference type="ARBA" id="ARBA00022574"/>
    </source>
</evidence>
<feature type="compositionally biased region" description="Low complexity" evidence="7">
    <location>
        <begin position="28"/>
        <end position="45"/>
    </location>
</feature>
<dbReference type="GO" id="GO:0005634">
    <property type="term" value="C:nucleus"/>
    <property type="evidence" value="ECO:0007669"/>
    <property type="project" value="UniProtKB-SubCell"/>
</dbReference>
<feature type="compositionally biased region" description="Basic and acidic residues" evidence="7">
    <location>
        <begin position="67"/>
        <end position="134"/>
    </location>
</feature>
<feature type="compositionally biased region" description="Low complexity" evidence="7">
    <location>
        <begin position="217"/>
        <end position="229"/>
    </location>
</feature>
<feature type="region of interest" description="Disordered" evidence="7">
    <location>
        <begin position="340"/>
        <end position="360"/>
    </location>
</feature>
<keyword evidence="3" id="KW-0677">Repeat</keyword>
<dbReference type="Pfam" id="PF00400">
    <property type="entry name" value="WD40"/>
    <property type="match status" value="1"/>
</dbReference>
<dbReference type="InterPro" id="IPR001680">
    <property type="entry name" value="WD40_rpt"/>
</dbReference>
<evidence type="ECO:0000256" key="3">
    <source>
        <dbReference type="ARBA" id="ARBA00022737"/>
    </source>
</evidence>
<dbReference type="EMBL" id="HBUF01355063">
    <property type="protein sequence ID" value="CAG6716778.1"/>
    <property type="molecule type" value="Transcribed_RNA"/>
</dbReference>
<sequence>MEIGGKTEVTSQQKPLEQLEDKIKCGNSDDTNNSSSNVETSTNTDTSKKCAPKRSNAKKYVQAKIEITSKKDKETPKEETMTNDGDKKDEKSSSKQSKEFFAKDTKKDDKSSDNHPMTTKERRLLDTTLIKETETPITEEDKMELDDETKKVEHLDSPVDTNNDETEDYVNNDQTSKPVENSKQISRPKRGGRTKRKIFVESDDYDSENDNDKIQSDDGSNSSSDIGGNSKKRKVQKGKSIRTSRKIVSESEESEKMDSLTDQIKVSNTKKRVSERPKRTRVQLDVGSNDSNSEDEFEEIAPKKTPVQTKKGRGRPPNKKVSVDVNDVTITEDDFEEMNAKTTPVETKRGRGRPGRKPMSVNKVSDVVVKDESMDEEDDPDDKELVTCQICSKEMNANVFEKKHKNLHHGICWTQNDTPIDYFNPQLVLDILALKRKQVMLETGRKYQLTLLFPCFFCSEVKRSELGYYSHLLVCNRSEEDIEKANIKCDRCEKTIFLPHYHAHKRTHWKEIEEEQEEIIHEIEESPGPSQIDGKRSAARRAVSKISNITQNLIDEEGDGQTRKRKKKEDAEFQMDDSEESDEDEEEEGEDETLLENEFQEDEEEERQEDSPKDDNFDMDLSGAADDDGCGDLFIPGAGGRKPLHQTYSAMRDLKSRHNMRESLHSSKPLYPDFKVPRIEFLPLESSENYLPRTKVSMLLQSPQRDSYQINLFSADVKQNQCTLFCGGPVWAMAWAPQPFSQVRSDEYLALAAQPDMNQSHEKNIPHSYKSLIQLWKFPQMSCLDPVDELQEPRIILGIAHEEGAVWDLQWCPSGGYIENERLGLLAAACSSGRVLVFAVPWHSSGADHIVLLEPVLTLQLDETNSTPCYHVAWKPNTPHELMYVGYGDGYVAVFNIQSYMNPMLQLKDKVILPINMFQAHQTEILTLSLTSCKNTCLLLTCGNDRMTKVWDVTDTSCPIQSMGTILQKKSLSGGFVPYLPLYATGSDYTHFSNDSGIGFSPVREFCPYKEGMNRFMSQNTAHFTMSFSAYTCSLLTGNENGNAYLLSFGVSLFSRMNKESPVDILHSKLIELNENSSDTTNENVRSTTYEHACQKYKLDFFSNPQEKEKVMNEEFDGLSVISSCWNNNANNFQFVALGQRCGFVHIRKNRSHTKVQLDKFLSYLDELNSSTK</sequence>
<feature type="domain" description="C2H2-type" evidence="8">
    <location>
        <begin position="388"/>
        <end position="409"/>
    </location>
</feature>
<feature type="repeat" description="WD" evidence="6">
    <location>
        <begin position="918"/>
        <end position="961"/>
    </location>
</feature>
<dbReference type="EMBL" id="HBUF01355064">
    <property type="protein sequence ID" value="CAG6716784.1"/>
    <property type="molecule type" value="Transcribed_RNA"/>
</dbReference>
<organism evidence="9">
    <name type="scientific">Cacopsylla melanoneura</name>
    <dbReference type="NCBI Taxonomy" id="428564"/>
    <lineage>
        <taxon>Eukaryota</taxon>
        <taxon>Metazoa</taxon>
        <taxon>Ecdysozoa</taxon>
        <taxon>Arthropoda</taxon>
        <taxon>Hexapoda</taxon>
        <taxon>Insecta</taxon>
        <taxon>Pterygota</taxon>
        <taxon>Neoptera</taxon>
        <taxon>Paraneoptera</taxon>
        <taxon>Hemiptera</taxon>
        <taxon>Sternorrhyncha</taxon>
        <taxon>Psylloidea</taxon>
        <taxon>Psyllidae</taxon>
        <taxon>Psyllinae</taxon>
        <taxon>Cacopsylla</taxon>
    </lineage>
</organism>
<evidence type="ECO:0000259" key="8">
    <source>
        <dbReference type="PROSITE" id="PS00028"/>
    </source>
</evidence>
<evidence type="ECO:0000256" key="5">
    <source>
        <dbReference type="ARBA" id="ARBA00023242"/>
    </source>
</evidence>
<dbReference type="InterPro" id="IPR019775">
    <property type="entry name" value="WD40_repeat_CS"/>
</dbReference>
<feature type="compositionally biased region" description="Basic residues" evidence="7">
    <location>
        <begin position="186"/>
        <end position="197"/>
    </location>
</feature>
<proteinExistence type="predicted"/>
<dbReference type="SUPFAM" id="SSF50978">
    <property type="entry name" value="WD40 repeat-like"/>
    <property type="match status" value="1"/>
</dbReference>
<feature type="compositionally biased region" description="Basic and acidic residues" evidence="7">
    <location>
        <begin position="148"/>
        <end position="157"/>
    </location>
</feature>
<keyword evidence="4" id="KW-0804">Transcription</keyword>
<dbReference type="EMBL" id="HBUF01355065">
    <property type="protein sequence ID" value="CAG6716789.1"/>
    <property type="molecule type" value="Transcribed_RNA"/>
</dbReference>
<evidence type="ECO:0000313" key="9">
    <source>
        <dbReference type="EMBL" id="CAG6716789.1"/>
    </source>
</evidence>
<protein>
    <submittedName>
        <fullName evidence="9">General transcription factor 3C polypeptide 2</fullName>
    </submittedName>
</protein>
<dbReference type="InterPro" id="IPR015943">
    <property type="entry name" value="WD40/YVTN_repeat-like_dom_sf"/>
</dbReference>
<feature type="compositionally biased region" description="Basic residues" evidence="7">
    <location>
        <begin position="230"/>
        <end position="245"/>
    </location>
</feature>
<evidence type="ECO:0000256" key="7">
    <source>
        <dbReference type="SAM" id="MobiDB-lite"/>
    </source>
</evidence>
<accession>A0A8D8V4I2</accession>
<reference evidence="9" key="1">
    <citation type="submission" date="2021-05" db="EMBL/GenBank/DDBJ databases">
        <authorList>
            <person name="Alioto T."/>
            <person name="Alioto T."/>
            <person name="Gomez Garrido J."/>
        </authorList>
    </citation>
    <scope>NUCLEOTIDE SEQUENCE</scope>
</reference>
<keyword evidence="2 6" id="KW-0853">WD repeat</keyword>
<evidence type="ECO:0000256" key="1">
    <source>
        <dbReference type="ARBA" id="ARBA00004123"/>
    </source>
</evidence>
<dbReference type="SMART" id="SM00320">
    <property type="entry name" value="WD40"/>
    <property type="match status" value="3"/>
</dbReference>
<dbReference type="PANTHER" id="PTHR15052:SF2">
    <property type="entry name" value="GENERAL TRANSCRIPTION FACTOR 3C POLYPEPTIDE 2"/>
    <property type="match status" value="1"/>
</dbReference>
<dbReference type="InterPro" id="IPR036322">
    <property type="entry name" value="WD40_repeat_dom_sf"/>
</dbReference>
<dbReference type="GO" id="GO:0000127">
    <property type="term" value="C:transcription factor TFIIIC complex"/>
    <property type="evidence" value="ECO:0007669"/>
    <property type="project" value="TreeGrafter"/>
</dbReference>
<keyword evidence="5" id="KW-0539">Nucleus</keyword>
<feature type="compositionally biased region" description="Polar residues" evidence="7">
    <location>
        <begin position="171"/>
        <end position="185"/>
    </location>
</feature>
<feature type="compositionally biased region" description="Acidic residues" evidence="7">
    <location>
        <begin position="137"/>
        <end position="147"/>
    </location>
</feature>
<feature type="compositionally biased region" description="Acidic residues" evidence="7">
    <location>
        <begin position="572"/>
        <end position="608"/>
    </location>
</feature>
<dbReference type="PROSITE" id="PS00028">
    <property type="entry name" value="ZINC_FINGER_C2H2_1"/>
    <property type="match status" value="1"/>
</dbReference>
<name>A0A8D8V4I2_9HEMI</name>
<comment type="subcellular location">
    <subcellularLocation>
        <location evidence="1">Nucleus</location>
    </subcellularLocation>
</comment>
<evidence type="ECO:0000256" key="6">
    <source>
        <dbReference type="PROSITE-ProRule" id="PRU00221"/>
    </source>
</evidence>
<feature type="region of interest" description="Disordered" evidence="7">
    <location>
        <begin position="550"/>
        <end position="631"/>
    </location>
</feature>
<feature type="region of interest" description="Disordered" evidence="7">
    <location>
        <begin position="1"/>
        <end position="321"/>
    </location>
</feature>
<dbReference type="PANTHER" id="PTHR15052">
    <property type="entry name" value="RNA POLYMERASE III TRANSCRIPTION INITIATION FACTOR COMPLEX SUBUNIT"/>
    <property type="match status" value="1"/>
</dbReference>
<dbReference type="InterPro" id="IPR052416">
    <property type="entry name" value="GTF3C_component"/>
</dbReference>
<dbReference type="Gene3D" id="2.130.10.10">
    <property type="entry name" value="YVTN repeat-like/Quinoprotein amine dehydrogenase"/>
    <property type="match status" value="1"/>
</dbReference>
<dbReference type="AlphaFoldDB" id="A0A8D8V4I2"/>
<evidence type="ECO:0000256" key="4">
    <source>
        <dbReference type="ARBA" id="ARBA00023163"/>
    </source>
</evidence>
<dbReference type="GO" id="GO:0006383">
    <property type="term" value="P:transcription by RNA polymerase III"/>
    <property type="evidence" value="ECO:0007669"/>
    <property type="project" value="TreeGrafter"/>
</dbReference>
<dbReference type="InterPro" id="IPR013087">
    <property type="entry name" value="Znf_C2H2_type"/>
</dbReference>
<dbReference type="PROSITE" id="PS50082">
    <property type="entry name" value="WD_REPEATS_2"/>
    <property type="match status" value="1"/>
</dbReference>